<protein>
    <submittedName>
        <fullName evidence="3">Uncharacterized small protein</fullName>
    </submittedName>
</protein>
<geneLocation type="plasmid" evidence="3 5">
    <name>9</name>
</geneLocation>
<dbReference type="Proteomes" id="UP000281170">
    <property type="component" value="Plasmid 9"/>
</dbReference>
<proteinExistence type="inferred from homology"/>
<dbReference type="PANTHER" id="PTHR37525:SF1">
    <property type="entry name" value="UPF0175 PROTEIN SSL1255"/>
    <property type="match status" value="1"/>
</dbReference>
<dbReference type="STRING" id="45056.Lade_0190"/>
<dbReference type="InterPro" id="IPR005368">
    <property type="entry name" value="UPF0175"/>
</dbReference>
<dbReference type="InterPro" id="IPR052264">
    <property type="entry name" value="UPF0175_domain"/>
</dbReference>
<evidence type="ECO:0000313" key="3">
    <source>
        <dbReference type="EMBL" id="VEH84647.1"/>
    </source>
</evidence>
<accession>A0A0W0R3C4</accession>
<dbReference type="PANTHER" id="PTHR37525">
    <property type="entry name" value="UPF0175 PROTEIN SSL1255"/>
    <property type="match status" value="1"/>
</dbReference>
<dbReference type="EMBL" id="LR134418">
    <property type="protein sequence ID" value="VEH84647.1"/>
    <property type="molecule type" value="Genomic_DNA"/>
</dbReference>
<dbReference type="RefSeq" id="WP_058461287.1">
    <property type="nucleotide sequence ID" value="NZ_CAAAHS010000003.1"/>
</dbReference>
<dbReference type="Proteomes" id="UP000054859">
    <property type="component" value="Unassembled WGS sequence"/>
</dbReference>
<evidence type="ECO:0000313" key="2">
    <source>
        <dbReference type="EMBL" id="KTC65532.1"/>
    </source>
</evidence>
<comment type="similarity">
    <text evidence="1">Belongs to the UPF0175 family.</text>
</comment>
<evidence type="ECO:0000313" key="4">
    <source>
        <dbReference type="Proteomes" id="UP000054859"/>
    </source>
</evidence>
<dbReference type="EMBL" id="LNKA01000001">
    <property type="protein sequence ID" value="KTC65532.1"/>
    <property type="molecule type" value="Genomic_DNA"/>
</dbReference>
<reference evidence="3 5" key="2">
    <citation type="submission" date="2018-12" db="EMBL/GenBank/DDBJ databases">
        <authorList>
            <consortium name="Pathogen Informatics"/>
        </authorList>
    </citation>
    <scope>NUCLEOTIDE SEQUENCE [LARGE SCALE GENOMIC DNA]</scope>
    <source>
        <strain evidence="3 5">NCTC12735</strain>
        <plasmid evidence="5">9</plasmid>
    </source>
</reference>
<gene>
    <name evidence="2" type="ORF">Lade_0190</name>
    <name evidence="3" type="ORF">NCTC12735_00254</name>
</gene>
<evidence type="ECO:0000313" key="5">
    <source>
        <dbReference type="Proteomes" id="UP000281170"/>
    </source>
</evidence>
<reference evidence="2 4" key="1">
    <citation type="submission" date="2015-11" db="EMBL/GenBank/DDBJ databases">
        <title>Identification of large and diverse effector repertoires of 38 Legionella species.</title>
        <authorList>
            <person name="Burstein D."/>
            <person name="Amaro F."/>
            <person name="Zusman T."/>
            <person name="Lifshitz Z."/>
            <person name="Cohen O."/>
            <person name="Gilbert J.A."/>
            <person name="Pupko T."/>
            <person name="Shuman H.A."/>
            <person name="Segal G."/>
        </authorList>
    </citation>
    <scope>NUCLEOTIDE SEQUENCE [LARGE SCALE GENOMIC DNA]</scope>
    <source>
        <strain evidence="2 4">1762-AUS-E</strain>
    </source>
</reference>
<organism evidence="2 4">
    <name type="scientific">Legionella adelaidensis</name>
    <dbReference type="NCBI Taxonomy" id="45056"/>
    <lineage>
        <taxon>Bacteria</taxon>
        <taxon>Pseudomonadati</taxon>
        <taxon>Pseudomonadota</taxon>
        <taxon>Gammaproteobacteria</taxon>
        <taxon>Legionellales</taxon>
        <taxon>Legionellaceae</taxon>
        <taxon>Legionella</taxon>
    </lineage>
</organism>
<keyword evidence="4" id="KW-1185">Reference proteome</keyword>
<name>A0A0W0R3C4_9GAMM</name>
<keyword evidence="3" id="KW-0614">Plasmid</keyword>
<dbReference type="AlphaFoldDB" id="A0A0W0R3C4"/>
<dbReference type="KEGG" id="ladl:NCTC12735_00254"/>
<evidence type="ECO:0000256" key="1">
    <source>
        <dbReference type="ARBA" id="ARBA00005651"/>
    </source>
</evidence>
<dbReference type="PATRIC" id="fig|45056.6.peg.193"/>
<dbReference type="Pfam" id="PF03683">
    <property type="entry name" value="UPF0175"/>
    <property type="match status" value="1"/>
</dbReference>
<dbReference type="OrthoDB" id="9134981at2"/>
<sequence length="107" mass="11995">MDTFTVRDLRERTGTLISDAEQGQVSLVTKFGRPVFLAVPFSEELINLGLRTSLAIKLFKDEILTLEKAAKVAELSVESFIDKLGQLGISVVNYSEEDLEQELKDFE</sequence>